<keyword evidence="27" id="KW-0449">Lipoprotein</keyword>
<protein>
    <recommendedName>
        <fullName evidence="10">Myocilin</fullName>
    </recommendedName>
</protein>
<dbReference type="GO" id="GO:0005743">
    <property type="term" value="C:mitochondrial inner membrane"/>
    <property type="evidence" value="ECO:0007669"/>
    <property type="project" value="UniProtKB-SubCell"/>
</dbReference>
<keyword evidence="31" id="KW-0812">Transmembrane</keyword>
<evidence type="ECO:0000256" key="11">
    <source>
        <dbReference type="ARBA" id="ARBA00022525"/>
    </source>
</evidence>
<keyword evidence="23 31" id="KW-0472">Membrane</keyword>
<dbReference type="GO" id="GO:0005741">
    <property type="term" value="C:mitochondrial outer membrane"/>
    <property type="evidence" value="ECO:0007669"/>
    <property type="project" value="UniProtKB-SubCell"/>
</dbReference>
<keyword evidence="28" id="KW-0968">Cytoplasmic vesicle</keyword>
<dbReference type="SMART" id="SM00284">
    <property type="entry name" value="OLF"/>
    <property type="match status" value="1"/>
</dbReference>
<evidence type="ECO:0000256" key="26">
    <source>
        <dbReference type="ARBA" id="ARBA00023273"/>
    </source>
</evidence>
<keyword evidence="33" id="KW-1185">Reference proteome</keyword>
<evidence type="ECO:0000256" key="12">
    <source>
        <dbReference type="ARBA" id="ARBA00022530"/>
    </source>
</evidence>
<dbReference type="PANTHER" id="PTHR23192">
    <property type="entry name" value="OLFACTOMEDIN-RELATED"/>
    <property type="match status" value="1"/>
</dbReference>
<evidence type="ECO:0000256" key="24">
    <source>
        <dbReference type="ARBA" id="ARBA00023139"/>
    </source>
</evidence>
<evidence type="ECO:0000259" key="32">
    <source>
        <dbReference type="PROSITE" id="PS51132"/>
    </source>
</evidence>
<evidence type="ECO:0000313" key="34">
    <source>
        <dbReference type="RefSeq" id="XP_025025983.1"/>
    </source>
</evidence>
<keyword evidence="11" id="KW-0964">Secreted</keyword>
<dbReference type="GO" id="GO:0031410">
    <property type="term" value="C:cytoplasmic vesicle"/>
    <property type="evidence" value="ECO:0007669"/>
    <property type="project" value="UniProtKB-SubCell"/>
</dbReference>
<dbReference type="Proteomes" id="UP000695026">
    <property type="component" value="Unplaced"/>
</dbReference>
<evidence type="ECO:0000256" key="13">
    <source>
        <dbReference type="ARBA" id="ARBA00022723"/>
    </source>
</evidence>
<keyword evidence="12" id="KW-0272">Extracellular matrix</keyword>
<dbReference type="CTD" id="4653"/>
<keyword evidence="14" id="KW-0732">Signal</keyword>
<comment type="subcellular location">
    <subcellularLocation>
        <location evidence="1">Cell projection</location>
        <location evidence="1">Cilium</location>
    </subcellularLocation>
    <subcellularLocation>
        <location evidence="6">Cytoplasmic vesicle</location>
    </subcellularLocation>
    <subcellularLocation>
        <location evidence="8">Golgi apparatus</location>
    </subcellularLocation>
    <subcellularLocation>
        <location evidence="2">Mitochondrion inner membrane</location>
    </subcellularLocation>
    <subcellularLocation>
        <location evidence="9">Mitochondrion intermembrane space</location>
    </subcellularLocation>
    <subcellularLocation>
        <location evidence="3">Mitochondrion outer membrane</location>
    </subcellularLocation>
    <subcellularLocation>
        <location evidence="4">Rough endoplasmic reticulum</location>
    </subcellularLocation>
    <subcellularLocation>
        <location evidence="7">Secreted</location>
        <location evidence="7">Extracellular exosome</location>
    </subcellularLocation>
    <subcellularLocation>
        <location evidence="5">Secreted</location>
        <location evidence="5">Extracellular space</location>
        <location evidence="5">Extracellular matrix</location>
    </subcellularLocation>
</comment>
<evidence type="ECO:0000256" key="23">
    <source>
        <dbReference type="ARBA" id="ARBA00023136"/>
    </source>
</evidence>
<dbReference type="GO" id="GO:0005794">
    <property type="term" value="C:Golgi apparatus"/>
    <property type="evidence" value="ECO:0007669"/>
    <property type="project" value="UniProtKB-SubCell"/>
</dbReference>
<feature type="domain" description="Olfactomedin-like" evidence="32">
    <location>
        <begin position="256"/>
        <end position="515"/>
    </location>
</feature>
<evidence type="ECO:0000256" key="15">
    <source>
        <dbReference type="ARBA" id="ARBA00022787"/>
    </source>
</evidence>
<evidence type="ECO:0000256" key="20">
    <source>
        <dbReference type="ARBA" id="ARBA00023054"/>
    </source>
</evidence>
<organism evidence="33 34">
    <name type="scientific">Python bivittatus</name>
    <name type="common">Burmese python</name>
    <name type="synonym">Python molurus bivittatus</name>
    <dbReference type="NCBI Taxonomy" id="176946"/>
    <lineage>
        <taxon>Eukaryota</taxon>
        <taxon>Metazoa</taxon>
        <taxon>Chordata</taxon>
        <taxon>Craniata</taxon>
        <taxon>Vertebrata</taxon>
        <taxon>Euteleostomi</taxon>
        <taxon>Lepidosauria</taxon>
        <taxon>Squamata</taxon>
        <taxon>Bifurcata</taxon>
        <taxon>Unidentata</taxon>
        <taxon>Episquamata</taxon>
        <taxon>Toxicofera</taxon>
        <taxon>Serpentes</taxon>
        <taxon>Henophidia</taxon>
        <taxon>Pythonidae</taxon>
        <taxon>Python</taxon>
    </lineage>
</organism>
<dbReference type="GO" id="GO:0005615">
    <property type="term" value="C:extracellular space"/>
    <property type="evidence" value="ECO:0007669"/>
    <property type="project" value="TreeGrafter"/>
</dbReference>
<dbReference type="Gene3D" id="1.10.287.1490">
    <property type="match status" value="1"/>
</dbReference>
<evidence type="ECO:0000256" key="28">
    <source>
        <dbReference type="ARBA" id="ARBA00023329"/>
    </source>
</evidence>
<dbReference type="SUPFAM" id="SSF50969">
    <property type="entry name" value="YVTN repeat-like/Quinoprotein amine dehydrogenase"/>
    <property type="match status" value="1"/>
</dbReference>
<dbReference type="GO" id="GO:0005758">
    <property type="term" value="C:mitochondrial intermembrane space"/>
    <property type="evidence" value="ECO:0007669"/>
    <property type="project" value="UniProtKB-SubCell"/>
</dbReference>
<evidence type="ECO:0000256" key="25">
    <source>
        <dbReference type="ARBA" id="ARBA00023157"/>
    </source>
</evidence>
<dbReference type="InterPro" id="IPR011044">
    <property type="entry name" value="Quino_amine_DH_bsu"/>
</dbReference>
<evidence type="ECO:0000313" key="33">
    <source>
        <dbReference type="Proteomes" id="UP000695026"/>
    </source>
</evidence>
<dbReference type="PROSITE" id="PS51132">
    <property type="entry name" value="OLF"/>
    <property type="match status" value="1"/>
</dbReference>
<dbReference type="GO" id="GO:0005929">
    <property type="term" value="C:cilium"/>
    <property type="evidence" value="ECO:0007669"/>
    <property type="project" value="UniProtKB-SubCell"/>
</dbReference>
<evidence type="ECO:0000256" key="31">
    <source>
        <dbReference type="SAM" id="Phobius"/>
    </source>
</evidence>
<evidence type="ECO:0000256" key="14">
    <source>
        <dbReference type="ARBA" id="ARBA00022729"/>
    </source>
</evidence>
<evidence type="ECO:0000256" key="17">
    <source>
        <dbReference type="ARBA" id="ARBA00022824"/>
    </source>
</evidence>
<keyword evidence="18" id="KW-0106">Calcium</keyword>
<dbReference type="GO" id="GO:0001649">
    <property type="term" value="P:osteoblast differentiation"/>
    <property type="evidence" value="ECO:0007669"/>
    <property type="project" value="TreeGrafter"/>
</dbReference>
<evidence type="ECO:0000256" key="29">
    <source>
        <dbReference type="PROSITE-ProRule" id="PRU00446"/>
    </source>
</evidence>
<dbReference type="AlphaFoldDB" id="A0A9F5J2J9"/>
<evidence type="ECO:0000256" key="19">
    <source>
        <dbReference type="ARBA" id="ARBA00023034"/>
    </source>
</evidence>
<dbReference type="GO" id="GO:0005791">
    <property type="term" value="C:rough endoplasmic reticulum"/>
    <property type="evidence" value="ECO:0007669"/>
    <property type="project" value="UniProtKB-SubCell"/>
</dbReference>
<keyword evidence="19" id="KW-0333">Golgi apparatus</keyword>
<reference evidence="34" key="1">
    <citation type="submission" date="2025-08" db="UniProtKB">
        <authorList>
            <consortium name="RefSeq"/>
        </authorList>
    </citation>
    <scope>IDENTIFICATION</scope>
    <source>
        <tissue evidence="34">Liver</tissue>
    </source>
</reference>
<feature type="coiled-coil region" evidence="30">
    <location>
        <begin position="81"/>
        <end position="108"/>
    </location>
</feature>
<dbReference type="OrthoDB" id="8626508at2759"/>
<dbReference type="InterPro" id="IPR003112">
    <property type="entry name" value="Olfac-like_dom"/>
</dbReference>
<keyword evidence="16" id="KW-0999">Mitochondrion inner membrane</keyword>
<keyword evidence="26" id="KW-0966">Cell projection</keyword>
<dbReference type="GeneID" id="103068095"/>
<keyword evidence="31" id="KW-1133">Transmembrane helix</keyword>
<feature type="transmembrane region" description="Helical" evidence="31">
    <location>
        <begin position="20"/>
        <end position="41"/>
    </location>
</feature>
<keyword evidence="15" id="KW-1000">Mitochondrion outer membrane</keyword>
<keyword evidence="13" id="KW-0479">Metal-binding</keyword>
<dbReference type="PANTHER" id="PTHR23192:SF33">
    <property type="entry name" value="MYOCILIN"/>
    <property type="match status" value="1"/>
</dbReference>
<evidence type="ECO:0000256" key="16">
    <source>
        <dbReference type="ARBA" id="ARBA00022792"/>
    </source>
</evidence>
<dbReference type="OMA" id="REVSKWN"/>
<evidence type="ECO:0000256" key="22">
    <source>
        <dbReference type="ARBA" id="ARBA00023128"/>
    </source>
</evidence>
<evidence type="ECO:0000256" key="27">
    <source>
        <dbReference type="ARBA" id="ARBA00023288"/>
    </source>
</evidence>
<evidence type="ECO:0000256" key="9">
    <source>
        <dbReference type="ARBA" id="ARBA00004569"/>
    </source>
</evidence>
<comment type="caution">
    <text evidence="29">Lacks conserved residue(s) required for the propagation of feature annotation.</text>
</comment>
<accession>A0A9F5J2J9</accession>
<dbReference type="GO" id="GO:0046872">
    <property type="term" value="F:metal ion binding"/>
    <property type="evidence" value="ECO:0007669"/>
    <property type="project" value="UniProtKB-KW"/>
</dbReference>
<sequence>MNLSMFCFSNNLLTLRERGWCEITGMLLTWLISVWMVWGAFGSNVHLHKSNNQDGRCIYSFTVPSENEDSCIGSSEVLIAIQDLQRENKAQHLELESTRARLSLLENQVNQLYGSQVRRTSLSTVGLLQREVESLKREQAQRDIQLSRLESTINNLLQDKSALEEDKKQLEEQKNELETRLEKSIQEVAHLRASRCPQTREASSDFLQGPREVSKWDTEKLGYQELKLDLAEVSASHLIKEGPSPSPSTIEVEESGCGMLVWVSAPVTFRRAETITGKYGVWMKDPQPVSPYTHETIWRIDTVSADVRQVFEYDDMDQFVKGYPSKVHVLPRSIESTGAVVYWGSLYFQRHKSRILVKYDLKNEVITVQKELPDAGYHGQFPYSWGGYTDIDLAVDEIGLWVIYSTENAKGAIVLSKLDPETLEIIQTWQTNIHKQSVANSFMICGSLYTISSYSSPEATVNFIYRTSTGNSAPLKVRFENRYRYISMVDYNPTEKKIMAWDNFNMVAYDIRLSKM</sequence>
<keyword evidence="21" id="KW-0969">Cilium</keyword>
<evidence type="ECO:0000256" key="21">
    <source>
        <dbReference type="ARBA" id="ARBA00023069"/>
    </source>
</evidence>
<dbReference type="KEGG" id="pbi:103068095"/>
<evidence type="ECO:0000256" key="3">
    <source>
        <dbReference type="ARBA" id="ARBA00004294"/>
    </source>
</evidence>
<name>A0A9F5J2J9_PYTBI</name>
<dbReference type="GO" id="GO:0007165">
    <property type="term" value="P:signal transduction"/>
    <property type="evidence" value="ECO:0007669"/>
    <property type="project" value="TreeGrafter"/>
</dbReference>
<keyword evidence="24" id="KW-0564">Palmitate</keyword>
<keyword evidence="20 30" id="KW-0175">Coiled coil</keyword>
<evidence type="ECO:0000256" key="18">
    <source>
        <dbReference type="ARBA" id="ARBA00022837"/>
    </source>
</evidence>
<dbReference type="Pfam" id="PF02191">
    <property type="entry name" value="OLF"/>
    <property type="match status" value="1"/>
</dbReference>
<keyword evidence="25" id="KW-1015">Disulfide bond</keyword>
<evidence type="ECO:0000256" key="30">
    <source>
        <dbReference type="SAM" id="Coils"/>
    </source>
</evidence>
<keyword evidence="22" id="KW-0496">Mitochondrion</keyword>
<evidence type="ECO:0000256" key="7">
    <source>
        <dbReference type="ARBA" id="ARBA00004550"/>
    </source>
</evidence>
<evidence type="ECO:0000256" key="6">
    <source>
        <dbReference type="ARBA" id="ARBA00004541"/>
    </source>
</evidence>
<evidence type="ECO:0000256" key="4">
    <source>
        <dbReference type="ARBA" id="ARBA00004427"/>
    </source>
</evidence>
<evidence type="ECO:0000256" key="10">
    <source>
        <dbReference type="ARBA" id="ARBA00017216"/>
    </source>
</evidence>
<feature type="coiled-coil region" evidence="30">
    <location>
        <begin position="146"/>
        <end position="194"/>
    </location>
</feature>
<evidence type="ECO:0000256" key="5">
    <source>
        <dbReference type="ARBA" id="ARBA00004498"/>
    </source>
</evidence>
<proteinExistence type="predicted"/>
<evidence type="ECO:0000256" key="1">
    <source>
        <dbReference type="ARBA" id="ARBA00004138"/>
    </source>
</evidence>
<evidence type="ECO:0000256" key="8">
    <source>
        <dbReference type="ARBA" id="ARBA00004555"/>
    </source>
</evidence>
<keyword evidence="17" id="KW-0256">Endoplasmic reticulum</keyword>
<evidence type="ECO:0000256" key="2">
    <source>
        <dbReference type="ARBA" id="ARBA00004273"/>
    </source>
</evidence>
<dbReference type="RefSeq" id="XP_025025983.1">
    <property type="nucleotide sequence ID" value="XM_025170215.1"/>
</dbReference>
<gene>
    <name evidence="34" type="primary">MYOC</name>
</gene>
<dbReference type="InterPro" id="IPR050605">
    <property type="entry name" value="Olfactomedin-like_domain"/>
</dbReference>